<keyword evidence="4" id="KW-1185">Reference proteome</keyword>
<gene>
    <name evidence="2" type="ORF">GPM918_LOCUS39343</name>
    <name evidence="3" type="ORF">SRO942_LOCUS40210</name>
</gene>
<feature type="region of interest" description="Disordered" evidence="1">
    <location>
        <begin position="185"/>
        <end position="211"/>
    </location>
</feature>
<dbReference type="Proteomes" id="UP000663829">
    <property type="component" value="Unassembled WGS sequence"/>
</dbReference>
<sequence>MHNPVQRQSRSQPEHKEQSQLQSVRRAYQSQCIQPQIGHSTQPTQRQEEQKQQDKKKKRKINTEVLVKIMNNLWVLIRTYIQFHFRKVKNGCVISTTNSEKIPKKKCHGNRKLRRLRKKYRKRGMNDEEILQLINNPNQTIKTTTTPRPIANNNNSITPIEDMEITTTRTTTDIATTHKCKRMPISSSTLSLSKQQPLPKKTKPNILMPNKRNNRLPAYLRSPSKTEQHFIYKRLRLLGRQYRLNLHQTIWQSYLTLGSEQQLWPIQETTTFIRQLTQLINKLNYFELQIEQLNYYHHLGVAESIWTGLKPKQSEISAAKLIWRATNDEQTLRYEIAIFKNWFNSKLNNKCCYTFEQLQLTNIKNILKTLIPNQKQIDIQLSKDFNQQILIIAAQKAEIYAKKVQHYKDKLYQRTHHIQPCHHNVITVIENRQQNMVQRDQ</sequence>
<feature type="compositionally biased region" description="Polar residues" evidence="1">
    <location>
        <begin position="1"/>
        <end position="11"/>
    </location>
</feature>
<dbReference type="EMBL" id="CAJOBC010093124">
    <property type="protein sequence ID" value="CAF4414596.1"/>
    <property type="molecule type" value="Genomic_DNA"/>
</dbReference>
<feature type="compositionally biased region" description="Polar residues" evidence="1">
    <location>
        <begin position="185"/>
        <end position="196"/>
    </location>
</feature>
<accession>A0A815X602</accession>
<comment type="caution">
    <text evidence="2">The sequence shown here is derived from an EMBL/GenBank/DDBJ whole genome shotgun (WGS) entry which is preliminary data.</text>
</comment>
<dbReference type="EMBL" id="CAJNOQ010027434">
    <property type="protein sequence ID" value="CAF1553452.1"/>
    <property type="molecule type" value="Genomic_DNA"/>
</dbReference>
<reference evidence="2" key="1">
    <citation type="submission" date="2021-02" db="EMBL/GenBank/DDBJ databases">
        <authorList>
            <person name="Nowell W R."/>
        </authorList>
    </citation>
    <scope>NUCLEOTIDE SEQUENCE</scope>
</reference>
<evidence type="ECO:0000313" key="2">
    <source>
        <dbReference type="EMBL" id="CAF1553452.1"/>
    </source>
</evidence>
<proteinExistence type="predicted"/>
<evidence type="ECO:0000313" key="4">
    <source>
        <dbReference type="Proteomes" id="UP000663829"/>
    </source>
</evidence>
<protein>
    <submittedName>
        <fullName evidence="2">Uncharacterized protein</fullName>
    </submittedName>
</protein>
<dbReference type="Proteomes" id="UP000681722">
    <property type="component" value="Unassembled WGS sequence"/>
</dbReference>
<evidence type="ECO:0000256" key="1">
    <source>
        <dbReference type="SAM" id="MobiDB-lite"/>
    </source>
</evidence>
<feature type="compositionally biased region" description="Polar residues" evidence="1">
    <location>
        <begin position="19"/>
        <end position="44"/>
    </location>
</feature>
<evidence type="ECO:0000313" key="3">
    <source>
        <dbReference type="EMBL" id="CAF4414596.1"/>
    </source>
</evidence>
<name>A0A815X602_9BILA</name>
<feature type="region of interest" description="Disordered" evidence="1">
    <location>
        <begin position="1"/>
        <end position="59"/>
    </location>
</feature>
<organism evidence="2 4">
    <name type="scientific">Didymodactylos carnosus</name>
    <dbReference type="NCBI Taxonomy" id="1234261"/>
    <lineage>
        <taxon>Eukaryota</taxon>
        <taxon>Metazoa</taxon>
        <taxon>Spiralia</taxon>
        <taxon>Gnathifera</taxon>
        <taxon>Rotifera</taxon>
        <taxon>Eurotatoria</taxon>
        <taxon>Bdelloidea</taxon>
        <taxon>Philodinida</taxon>
        <taxon>Philodinidae</taxon>
        <taxon>Didymodactylos</taxon>
    </lineage>
</organism>
<dbReference type="AlphaFoldDB" id="A0A815X602"/>